<sequence>MARGVQACATSKRSARRSQERASAMAETDFSSLSAGINWEDQGEEGELLFEHALNPMTSLDLRDTGDHGVKAADAQDYEDISDDDLPEEEQASGNVIDDAPGLTEVLIDDAPGNDDLFGDDDDDLFGDGGRASSPFAPQEQEDQPQTPLTSGLSFPTLESQVEVQSQPEPQEPAEPEESAEYLYKLNFNTDDDHDVWTEEQKEKWTAENYPDFQKGEIINFTSFFPPKEAYFIPQIPDKLPKPLHPTKVSLNIAPDTEKLFRTPGPAQSDKYTRMAEDEAKGLVSIIEDSEEEEGSDDEFDFSPISPTSTVGGFTMMDLQVICADFESHLDAEPLRPVEEQYEEPQDEWERQIFGPQKRKYVEPEFVYKPELAIPNFDNFEKMTAQLGKRVILDPDDPNLLLEFIEDVPTVKRRRLDSGKPAKGGHDVASALRARFNYSNDEAYAMLKENHGKVRATVGSLAIEHSAPAQKLQWPYYRTKLDAREARQYHRPSLKFGKVLNQPIYFSKPSTSRKKKDMRDVPIQEAFKTTKDLSLSEYYSSATLIEYSEEHPTVLSNFGMGNRIVNYYRRKNAEDKEGPAKPDDHVGDSTILLPEDRSPFANFGTVEPGETVRAIHNGMYRAPIFKHEPKSEDFLVVRSSTGVDGPSWHIRNIDNLFVAGQQLPSMEIPGPHARRVTNASKNRMKMIAFRMMRRHPKGEMQLSALTAHCPENTEIQNKQKAKEFMRHDRDAKAWKLKDSEGPIPDAAGIRAMVKPEDVCAIDAMEVGLRHLKDSGFAASEEVDMDREPGTETLEQKLAPWNTTKAFMDAASGKAMLELHGHGDPTGCGLGISMIKVSMKGGYLEGLQQGELSTAAARVALDRKANNGHHYNVKAQNTLYSDGIQRVWNAQKSDLSNQTQLDEMDIDCPENPSFAVARAAAASPPPSPGNTSVFSEPTGHRTLTIERTVLNMYGQEEVVTEVITDQKVISGYKRRRFEEDIKHINVYDLKPTGDPETDRIMRRHIREEVDRLEKNKTRRIGRENTKKSEKGVKGGNNKGSSTKTKGPKSAAEGMMSPSSTPTLTIEKSSGTSRKCANCGQAGHIKTNKKLCPMLNGTMSNDPAPTDTVEFGFGPPPGPGGPGFGPGGDGGFGPDDGSAASIPTTRHIFSPNLERSLLDPKGKTERHVELVGYRIAPTTPTPLMSTGWLDPSHDWNSHPLTFTPDLERIFA</sequence>
<dbReference type="InterPro" id="IPR022591">
    <property type="entry name" value="TAF1_HAT_dom"/>
</dbReference>
<feature type="compositionally biased region" description="Polar residues" evidence="3">
    <location>
        <begin position="144"/>
        <end position="158"/>
    </location>
</feature>
<evidence type="ECO:0000259" key="4">
    <source>
        <dbReference type="Pfam" id="PF12157"/>
    </source>
</evidence>
<feature type="compositionally biased region" description="Gly residues" evidence="3">
    <location>
        <begin position="1119"/>
        <end position="1132"/>
    </location>
</feature>
<reference evidence="5 6" key="1">
    <citation type="journal article" date="2012" name="BMC Genomics">
        <title>Sequencing the genome of Marssonina brunnea reveals fungus-poplar co-evolution.</title>
        <authorList>
            <person name="Zhu S."/>
            <person name="Cao Y.-Z."/>
            <person name="Jiang C."/>
            <person name="Tan B.-Y."/>
            <person name="Wang Z."/>
            <person name="Feng S."/>
            <person name="Zhang L."/>
            <person name="Su X.-H."/>
            <person name="Brejova B."/>
            <person name="Vinar T."/>
            <person name="Xu M."/>
            <person name="Wang M.-X."/>
            <person name="Zhang S.-G."/>
            <person name="Huang M.-R."/>
            <person name="Wu R."/>
            <person name="Zhou Y."/>
        </authorList>
    </citation>
    <scope>NUCLEOTIDE SEQUENCE [LARGE SCALE GENOMIC DNA]</scope>
    <source>
        <strain evidence="5 6">MB_m1</strain>
    </source>
</reference>
<name>K1XZD9_MARBU</name>
<dbReference type="GO" id="GO:0051123">
    <property type="term" value="P:RNA polymerase II preinitiation complex assembly"/>
    <property type="evidence" value="ECO:0007669"/>
    <property type="project" value="TreeGrafter"/>
</dbReference>
<dbReference type="OrthoDB" id="5752at2759"/>
<dbReference type="Proteomes" id="UP000006753">
    <property type="component" value="Unassembled WGS sequence"/>
</dbReference>
<dbReference type="GO" id="GO:0005669">
    <property type="term" value="C:transcription factor TFIID complex"/>
    <property type="evidence" value="ECO:0007669"/>
    <property type="project" value="InterPro"/>
</dbReference>
<comment type="subcellular location">
    <subcellularLocation>
        <location evidence="1">Nucleus</location>
    </subcellularLocation>
</comment>
<feature type="compositionally biased region" description="Polar residues" evidence="3">
    <location>
        <begin position="1055"/>
        <end position="1072"/>
    </location>
</feature>
<gene>
    <name evidence="5" type="ORF">MBM_03921</name>
</gene>
<evidence type="ECO:0000256" key="3">
    <source>
        <dbReference type="SAM" id="MobiDB-lite"/>
    </source>
</evidence>
<organism evidence="5 6">
    <name type="scientific">Marssonina brunnea f. sp. multigermtubi (strain MB_m1)</name>
    <name type="common">Marssonina leaf spot fungus</name>
    <dbReference type="NCBI Taxonomy" id="1072389"/>
    <lineage>
        <taxon>Eukaryota</taxon>
        <taxon>Fungi</taxon>
        <taxon>Dikarya</taxon>
        <taxon>Ascomycota</taxon>
        <taxon>Pezizomycotina</taxon>
        <taxon>Leotiomycetes</taxon>
        <taxon>Helotiales</taxon>
        <taxon>Drepanopezizaceae</taxon>
        <taxon>Drepanopeziza</taxon>
    </lineage>
</organism>
<dbReference type="KEGG" id="mbe:MBM_03921"/>
<feature type="compositionally biased region" description="Acidic residues" evidence="3">
    <location>
        <begin position="76"/>
        <end position="91"/>
    </location>
</feature>
<evidence type="ECO:0000313" key="5">
    <source>
        <dbReference type="EMBL" id="EKD18149.1"/>
    </source>
</evidence>
<dbReference type="HOGENOM" id="CLU_000572_1_1_1"/>
<feature type="compositionally biased region" description="Low complexity" evidence="3">
    <location>
        <begin position="1037"/>
        <end position="1048"/>
    </location>
</feature>
<feature type="compositionally biased region" description="Basic and acidic residues" evidence="3">
    <location>
        <begin position="61"/>
        <end position="71"/>
    </location>
</feature>
<evidence type="ECO:0000256" key="2">
    <source>
        <dbReference type="ARBA" id="ARBA00023242"/>
    </source>
</evidence>
<dbReference type="AlphaFoldDB" id="K1XZD9"/>
<keyword evidence="2" id="KW-0539">Nucleus</keyword>
<dbReference type="PANTHER" id="PTHR13900">
    <property type="entry name" value="TRANSCRIPTION INITIATION FACTOR TFIID"/>
    <property type="match status" value="1"/>
</dbReference>
<feature type="region of interest" description="Disordered" evidence="3">
    <location>
        <begin position="1117"/>
        <end position="1157"/>
    </location>
</feature>
<feature type="compositionally biased region" description="Basic and acidic residues" evidence="3">
    <location>
        <begin position="1014"/>
        <end position="1031"/>
    </location>
</feature>
<dbReference type="FunCoup" id="K1XZD9">
    <property type="interactions" value="368"/>
</dbReference>
<dbReference type="InParanoid" id="K1XZD9"/>
<dbReference type="InterPro" id="IPR040240">
    <property type="entry name" value="TAF1"/>
</dbReference>
<feature type="compositionally biased region" description="Acidic residues" evidence="3">
    <location>
        <begin position="117"/>
        <end position="126"/>
    </location>
</feature>
<dbReference type="eggNOG" id="KOG0008">
    <property type="taxonomic scope" value="Eukaryota"/>
</dbReference>
<feature type="compositionally biased region" description="Low complexity" evidence="3">
    <location>
        <begin position="159"/>
        <end position="169"/>
    </location>
</feature>
<dbReference type="OMA" id="RFINYYR"/>
<dbReference type="GeneID" id="18759856"/>
<protein>
    <recommendedName>
        <fullName evidence="4">Transcription initiation factor TFIID subunit 1 histone acetyltransferase domain-containing protein</fullName>
    </recommendedName>
</protein>
<dbReference type="EMBL" id="JH921434">
    <property type="protein sequence ID" value="EKD18149.1"/>
    <property type="molecule type" value="Genomic_DNA"/>
</dbReference>
<evidence type="ECO:0000313" key="6">
    <source>
        <dbReference type="Proteomes" id="UP000006753"/>
    </source>
</evidence>
<feature type="region of interest" description="Disordered" evidence="3">
    <location>
        <begin position="1"/>
        <end position="39"/>
    </location>
</feature>
<keyword evidence="6" id="KW-1185">Reference proteome</keyword>
<dbReference type="PANTHER" id="PTHR13900:SF0">
    <property type="entry name" value="TRANSCRIPTION INITIATION FACTOR TFIID SUBUNIT 1"/>
    <property type="match status" value="1"/>
</dbReference>
<dbReference type="GO" id="GO:0004402">
    <property type="term" value="F:histone acetyltransferase activity"/>
    <property type="evidence" value="ECO:0007669"/>
    <property type="project" value="InterPro"/>
</dbReference>
<feature type="domain" description="Transcription initiation factor TFIID subunit 1 histone acetyltransferase" evidence="4">
    <location>
        <begin position="436"/>
        <end position="894"/>
    </location>
</feature>
<dbReference type="Pfam" id="PF12157">
    <property type="entry name" value="DUF3591"/>
    <property type="match status" value="1"/>
</dbReference>
<feature type="region of interest" description="Disordered" evidence="3">
    <location>
        <begin position="59"/>
        <end position="180"/>
    </location>
</feature>
<feature type="region of interest" description="Disordered" evidence="3">
    <location>
        <begin position="1014"/>
        <end position="1072"/>
    </location>
</feature>
<dbReference type="GO" id="GO:0016251">
    <property type="term" value="F:RNA polymerase II general transcription initiation factor activity"/>
    <property type="evidence" value="ECO:0007669"/>
    <property type="project" value="InterPro"/>
</dbReference>
<accession>K1XZD9</accession>
<proteinExistence type="predicted"/>
<dbReference type="STRING" id="1072389.K1XZD9"/>
<evidence type="ECO:0000256" key="1">
    <source>
        <dbReference type="ARBA" id="ARBA00004123"/>
    </source>
</evidence>
<dbReference type="GO" id="GO:0017025">
    <property type="term" value="F:TBP-class protein binding"/>
    <property type="evidence" value="ECO:0007669"/>
    <property type="project" value="InterPro"/>
</dbReference>